<proteinExistence type="predicted"/>
<evidence type="ECO:0000256" key="6">
    <source>
        <dbReference type="SAM" id="Phobius"/>
    </source>
</evidence>
<keyword evidence="2" id="KW-0813">Transport</keyword>
<sequence>MTPEMIVIALVYFIQDIIGLSELAISFFLKDDLHLDPAEVSFMPMLVLATWLFPPGVEATLFTTLMSISNGGVLLGRLIGTKLTQLLGVTSENFQNISLTCLL</sequence>
<reference evidence="7 8" key="1">
    <citation type="submission" date="2024-02" db="EMBL/GenBank/DDBJ databases">
        <authorList>
            <consortium name="ELIXIR-Norway"/>
            <consortium name="Elixir Norway"/>
        </authorList>
    </citation>
    <scope>NUCLEOTIDE SEQUENCE [LARGE SCALE GENOMIC DNA]</scope>
</reference>
<keyword evidence="5 6" id="KW-0472">Membrane</keyword>
<keyword evidence="4 6" id="KW-1133">Transmembrane helix</keyword>
<keyword evidence="8" id="KW-1185">Reference proteome</keyword>
<evidence type="ECO:0000256" key="2">
    <source>
        <dbReference type="ARBA" id="ARBA00022448"/>
    </source>
</evidence>
<gene>
    <name evidence="7" type="ORF">CSSPTR1EN2_LOCUS1645</name>
</gene>
<evidence type="ECO:0000256" key="4">
    <source>
        <dbReference type="ARBA" id="ARBA00022989"/>
    </source>
</evidence>
<evidence type="ECO:0000256" key="3">
    <source>
        <dbReference type="ARBA" id="ARBA00022692"/>
    </source>
</evidence>
<organism evidence="7 8">
    <name type="scientific">Sphagnum troendelagicum</name>
    <dbReference type="NCBI Taxonomy" id="128251"/>
    <lineage>
        <taxon>Eukaryota</taxon>
        <taxon>Viridiplantae</taxon>
        <taxon>Streptophyta</taxon>
        <taxon>Embryophyta</taxon>
        <taxon>Bryophyta</taxon>
        <taxon>Sphagnophytina</taxon>
        <taxon>Sphagnopsida</taxon>
        <taxon>Sphagnales</taxon>
        <taxon>Sphagnaceae</taxon>
        <taxon>Sphagnum</taxon>
    </lineage>
</organism>
<accession>A0ABP0TBT1</accession>
<evidence type="ECO:0000313" key="7">
    <source>
        <dbReference type="EMBL" id="CAK9191947.1"/>
    </source>
</evidence>
<name>A0ABP0TBT1_9BRYO</name>
<dbReference type="InterPro" id="IPR039309">
    <property type="entry name" value="BT1"/>
</dbReference>
<dbReference type="Pfam" id="PF03092">
    <property type="entry name" value="BT1"/>
    <property type="match status" value="1"/>
</dbReference>
<feature type="transmembrane region" description="Helical" evidence="6">
    <location>
        <begin position="59"/>
        <end position="79"/>
    </location>
</feature>
<protein>
    <submittedName>
        <fullName evidence="7">Uncharacterized protein</fullName>
    </submittedName>
</protein>
<dbReference type="Proteomes" id="UP001497512">
    <property type="component" value="Chromosome 1"/>
</dbReference>
<feature type="transmembrane region" description="Helical" evidence="6">
    <location>
        <begin position="6"/>
        <end position="29"/>
    </location>
</feature>
<dbReference type="EMBL" id="OZ019893">
    <property type="protein sequence ID" value="CAK9191947.1"/>
    <property type="molecule type" value="Genomic_DNA"/>
</dbReference>
<keyword evidence="3 6" id="KW-0812">Transmembrane</keyword>
<comment type="subcellular location">
    <subcellularLocation>
        <location evidence="1">Membrane</location>
        <topology evidence="1">Multi-pass membrane protein</topology>
    </subcellularLocation>
</comment>
<evidence type="ECO:0000256" key="5">
    <source>
        <dbReference type="ARBA" id="ARBA00023136"/>
    </source>
</evidence>
<dbReference type="PANTHER" id="PTHR31585:SF0">
    <property type="entry name" value="FOLATE-BIOPTERIN TRANSPORTER 1, CHLOROPLASTIC"/>
    <property type="match status" value="1"/>
</dbReference>
<evidence type="ECO:0000313" key="8">
    <source>
        <dbReference type="Proteomes" id="UP001497512"/>
    </source>
</evidence>
<dbReference type="PANTHER" id="PTHR31585">
    <property type="entry name" value="FOLATE-BIOPTERIN TRANSPORTER 1, CHLOROPLASTIC"/>
    <property type="match status" value="1"/>
</dbReference>
<evidence type="ECO:0000256" key="1">
    <source>
        <dbReference type="ARBA" id="ARBA00004141"/>
    </source>
</evidence>